<keyword evidence="7" id="KW-1185">Reference proteome</keyword>
<keyword evidence="6" id="KW-0966">Cell projection</keyword>
<feature type="compositionally biased region" description="Basic and acidic residues" evidence="4">
    <location>
        <begin position="214"/>
        <end position="230"/>
    </location>
</feature>
<dbReference type="GO" id="GO:0044780">
    <property type="term" value="P:bacterial-type flagellum assembly"/>
    <property type="evidence" value="ECO:0007669"/>
    <property type="project" value="InterPro"/>
</dbReference>
<dbReference type="PANTHER" id="PTHR37533">
    <property type="entry name" value="FLAGELLAR HOOK-LENGTH CONTROL PROTEIN"/>
    <property type="match status" value="1"/>
</dbReference>
<feature type="region of interest" description="Disordered" evidence="4">
    <location>
        <begin position="289"/>
        <end position="309"/>
    </location>
</feature>
<evidence type="ECO:0000313" key="6">
    <source>
        <dbReference type="EMBL" id="SDV46587.1"/>
    </source>
</evidence>
<reference evidence="7" key="1">
    <citation type="submission" date="2016-09" db="EMBL/GenBank/DDBJ databases">
        <authorList>
            <person name="Varghese N."/>
            <person name="Submissions S."/>
        </authorList>
    </citation>
    <scope>NUCLEOTIDE SEQUENCE [LARGE SCALE GENOMIC DNA]</scope>
    <source>
        <strain evidence="7">JS23</strain>
    </source>
</reference>
<accession>A0A1H2PKU6</accession>
<keyword evidence="6" id="KW-0969">Cilium</keyword>
<gene>
    <name evidence="6" type="ORF">SAMN05216551_101460</name>
</gene>
<feature type="compositionally biased region" description="Basic and acidic residues" evidence="4">
    <location>
        <begin position="66"/>
        <end position="89"/>
    </location>
</feature>
<dbReference type="InterPro" id="IPR052563">
    <property type="entry name" value="FliK"/>
</dbReference>
<evidence type="ECO:0000259" key="5">
    <source>
        <dbReference type="Pfam" id="PF02120"/>
    </source>
</evidence>
<evidence type="ECO:0000313" key="7">
    <source>
        <dbReference type="Proteomes" id="UP000243719"/>
    </source>
</evidence>
<dbReference type="Proteomes" id="UP000243719">
    <property type="component" value="Unassembled WGS sequence"/>
</dbReference>
<feature type="region of interest" description="Disordered" evidence="4">
    <location>
        <begin position="126"/>
        <end position="234"/>
    </location>
</feature>
<dbReference type="PANTHER" id="PTHR37533:SF2">
    <property type="entry name" value="FLAGELLAR HOOK-LENGTH CONTROL PROTEIN"/>
    <property type="match status" value="1"/>
</dbReference>
<sequence length="509" mass="50683">MNNNDLLVTRSAATASIHANATAERRAAAQTRDEAADAASATAAANAKRALRGSGEGTPSQGFGDALREAQARQDTQDAKLDAVRDTRASHGAAERAGQLRDARAAQNERTAQWHRQALELIDRAGQRAAEQRNAASPAASAQGGRVSGDDDADPEASAARKTRGLQASGDRSDAQATTTATVTPTPIPPVDVAAGGNATIAPRTPAGDAQSASDDRTAGVDPDGARDSARNVGSAPRAAALAASGASDAAGDADSSKDAIVAGGTSVAAASSTGSSAAHAAAHAAISARDTSASTPGSAVRDTATASAPSRLTDSLARIADLDDATGGVATPLGDARWGADFSSRVAVHARGAATDIRLSLNPPELGPLQIVLQVVDRQVSAQILSPHAAVREAVAAALPQLRERLDASGMTLGQTQIADAPTLAASYGSDGSVFDSASGNGMDNSAGNSAGSGAQADTRGRGTLQRRPGLTAIAPSHTSASQQLDSAARSVLTSASSGDAPAIDTFI</sequence>
<protein>
    <submittedName>
        <fullName evidence="6">Flagellar hook-length control protein FliK</fullName>
    </submittedName>
</protein>
<dbReference type="InterPro" id="IPR001635">
    <property type="entry name" value="Flag_hook_Flik"/>
</dbReference>
<dbReference type="GO" id="GO:0009424">
    <property type="term" value="C:bacterial-type flagellum hook"/>
    <property type="evidence" value="ECO:0007669"/>
    <property type="project" value="InterPro"/>
</dbReference>
<dbReference type="Pfam" id="PF02120">
    <property type="entry name" value="Flg_hook"/>
    <property type="match status" value="1"/>
</dbReference>
<comment type="function">
    <text evidence="1">Controls the length of the flagellar hook.</text>
</comment>
<dbReference type="Gene3D" id="3.30.750.140">
    <property type="match status" value="1"/>
</dbReference>
<evidence type="ECO:0000256" key="1">
    <source>
        <dbReference type="ARBA" id="ARBA00003944"/>
    </source>
</evidence>
<dbReference type="EMBL" id="FNLO01000001">
    <property type="protein sequence ID" value="SDV46587.1"/>
    <property type="molecule type" value="Genomic_DNA"/>
</dbReference>
<feature type="region of interest" description="Disordered" evidence="4">
    <location>
        <begin position="438"/>
        <end position="464"/>
    </location>
</feature>
<dbReference type="InterPro" id="IPR021136">
    <property type="entry name" value="Flagellar_hook_control-like_C"/>
</dbReference>
<organism evidence="6 7">
    <name type="scientific">Chitinasiproducens palmae</name>
    <dbReference type="NCBI Taxonomy" id="1770053"/>
    <lineage>
        <taxon>Bacteria</taxon>
        <taxon>Pseudomonadati</taxon>
        <taxon>Pseudomonadota</taxon>
        <taxon>Betaproteobacteria</taxon>
        <taxon>Burkholderiales</taxon>
        <taxon>Burkholderiaceae</taxon>
        <taxon>Chitinasiproducens</taxon>
    </lineage>
</organism>
<evidence type="ECO:0000256" key="2">
    <source>
        <dbReference type="ARBA" id="ARBA00009149"/>
    </source>
</evidence>
<dbReference type="STRING" id="1770053.SAMN05216551_101460"/>
<feature type="compositionally biased region" description="Low complexity" evidence="4">
    <location>
        <begin position="438"/>
        <end position="458"/>
    </location>
</feature>
<dbReference type="PRINTS" id="PR01007">
    <property type="entry name" value="FLGHOOKFLIK"/>
</dbReference>
<feature type="domain" description="Flagellar hook-length control protein-like C-terminal" evidence="5">
    <location>
        <begin position="346"/>
        <end position="421"/>
    </location>
</feature>
<feature type="region of interest" description="Disordered" evidence="4">
    <location>
        <begin position="47"/>
        <end position="112"/>
    </location>
</feature>
<dbReference type="RefSeq" id="WP_139169424.1">
    <property type="nucleotide sequence ID" value="NZ_FNLO01000001.1"/>
</dbReference>
<feature type="compositionally biased region" description="Low complexity" evidence="4">
    <location>
        <begin position="177"/>
        <end position="195"/>
    </location>
</feature>
<dbReference type="CDD" id="cd17470">
    <property type="entry name" value="T3SS_Flik_C"/>
    <property type="match status" value="1"/>
</dbReference>
<dbReference type="OrthoDB" id="8596319at2"/>
<keyword evidence="6" id="KW-0282">Flagellum</keyword>
<name>A0A1H2PKU6_9BURK</name>
<evidence type="ECO:0000256" key="3">
    <source>
        <dbReference type="ARBA" id="ARBA00022795"/>
    </source>
</evidence>
<evidence type="ECO:0000256" key="4">
    <source>
        <dbReference type="SAM" id="MobiDB-lite"/>
    </source>
</evidence>
<dbReference type="InterPro" id="IPR038610">
    <property type="entry name" value="FliK-like_C_sf"/>
</dbReference>
<comment type="similarity">
    <text evidence="2">Belongs to the FliK family.</text>
</comment>
<dbReference type="AlphaFoldDB" id="A0A1H2PKU6"/>
<proteinExistence type="inferred from homology"/>
<keyword evidence="3" id="KW-1005">Bacterial flagellum biogenesis</keyword>